<accession>A0ABT5WKL5</accession>
<protein>
    <recommendedName>
        <fullName evidence="1">DUF6878 domain-containing protein</fullName>
    </recommendedName>
</protein>
<organism evidence="2 3">
    <name type="scientific">Novosphingobium album</name>
    <name type="common">ex Liu et al. 2023</name>
    <dbReference type="NCBI Taxonomy" id="3031130"/>
    <lineage>
        <taxon>Bacteria</taxon>
        <taxon>Pseudomonadati</taxon>
        <taxon>Pseudomonadota</taxon>
        <taxon>Alphaproteobacteria</taxon>
        <taxon>Sphingomonadales</taxon>
        <taxon>Sphingomonadaceae</taxon>
        <taxon>Novosphingobium</taxon>
    </lineage>
</organism>
<name>A0ABT5WKL5_9SPHN</name>
<dbReference type="RefSeq" id="WP_275226670.1">
    <property type="nucleotide sequence ID" value="NZ_JARESE010000006.1"/>
</dbReference>
<keyword evidence="3" id="KW-1185">Reference proteome</keyword>
<evidence type="ECO:0000313" key="3">
    <source>
        <dbReference type="Proteomes" id="UP001216253"/>
    </source>
</evidence>
<proteinExistence type="predicted"/>
<sequence length="156" mass="16657">MTSHDLPTDPATISLVEADLHDALTAVQSVEARCKDAFLPHLRAHGITRVEIHYDGGGDEGTVGEVSAYTQDGDAELPHILCDHHSLEYSGEVKIRTIDLEDALSAFAENAVCARHAGWEDGEGACGTIAIDVGSGAVTLTHNSRFIDYETSEAEL</sequence>
<dbReference type="EMBL" id="JARESE010000006">
    <property type="protein sequence ID" value="MDE8650590.1"/>
    <property type="molecule type" value="Genomic_DNA"/>
</dbReference>
<evidence type="ECO:0000259" key="1">
    <source>
        <dbReference type="Pfam" id="PF21798"/>
    </source>
</evidence>
<feature type="domain" description="DUF6878" evidence="1">
    <location>
        <begin position="33"/>
        <end position="154"/>
    </location>
</feature>
<reference evidence="2 3" key="1">
    <citation type="submission" date="2023-03" db="EMBL/GenBank/DDBJ databases">
        <title>NovoSphingobium album sp. nov. isolated from polycyclic aromatic hydrocarbons- and heavy-metal polluted soil.</title>
        <authorList>
            <person name="Liu Z."/>
            <person name="Wang K."/>
        </authorList>
    </citation>
    <scope>NUCLEOTIDE SEQUENCE [LARGE SCALE GENOMIC DNA]</scope>
    <source>
        <strain evidence="2 3">H3SJ31-1</strain>
    </source>
</reference>
<comment type="caution">
    <text evidence="2">The sequence shown here is derived from an EMBL/GenBank/DDBJ whole genome shotgun (WGS) entry which is preliminary data.</text>
</comment>
<dbReference type="Proteomes" id="UP001216253">
    <property type="component" value="Unassembled WGS sequence"/>
</dbReference>
<gene>
    <name evidence="2" type="ORF">PYV00_02525</name>
</gene>
<evidence type="ECO:0000313" key="2">
    <source>
        <dbReference type="EMBL" id="MDE8650590.1"/>
    </source>
</evidence>
<dbReference type="InterPro" id="IPR049243">
    <property type="entry name" value="DUF6878"/>
</dbReference>
<dbReference type="Pfam" id="PF21798">
    <property type="entry name" value="DUF6878"/>
    <property type="match status" value="1"/>
</dbReference>